<organism evidence="2">
    <name type="scientific">Deinococcus sp. VB142</name>
    <dbReference type="NCBI Taxonomy" id="3112952"/>
    <lineage>
        <taxon>Bacteria</taxon>
        <taxon>Thermotogati</taxon>
        <taxon>Deinococcota</taxon>
        <taxon>Deinococci</taxon>
        <taxon>Deinococcales</taxon>
        <taxon>Deinococcaceae</taxon>
        <taxon>Deinococcus</taxon>
    </lineage>
</organism>
<evidence type="ECO:0000313" key="2">
    <source>
        <dbReference type="EMBL" id="WYF46469.1"/>
    </source>
</evidence>
<dbReference type="GO" id="GO:0004519">
    <property type="term" value="F:endonuclease activity"/>
    <property type="evidence" value="ECO:0007669"/>
    <property type="project" value="UniProtKB-KW"/>
</dbReference>
<name>A0AAU6Q7I7_9DEIO</name>
<gene>
    <name evidence="2" type="ORF">WDJ50_15560</name>
</gene>
<dbReference type="RefSeq" id="WP_339097940.1">
    <property type="nucleotide sequence ID" value="NZ_CP149783.1"/>
</dbReference>
<dbReference type="Pfam" id="PF13392">
    <property type="entry name" value="HNH_3"/>
    <property type="match status" value="1"/>
</dbReference>
<protein>
    <submittedName>
        <fullName evidence="2">HNH endonuclease</fullName>
    </submittedName>
</protein>
<keyword evidence="2" id="KW-0540">Nuclease</keyword>
<dbReference type="SUPFAM" id="SSF54060">
    <property type="entry name" value="His-Me finger endonucleases"/>
    <property type="match status" value="1"/>
</dbReference>
<evidence type="ECO:0000259" key="1">
    <source>
        <dbReference type="Pfam" id="PF13392"/>
    </source>
</evidence>
<reference evidence="2" key="1">
    <citation type="submission" date="2024-03" db="EMBL/GenBank/DDBJ databases">
        <title>Deinococcus weizhi sp. nov., isolated from human skin.</title>
        <authorList>
            <person name="Wei Z."/>
            <person name="Tian F."/>
            <person name="Yang C."/>
            <person name="Xin L.T."/>
            <person name="Wen Z.J."/>
            <person name="Lan K.C."/>
            <person name="Yu L."/>
            <person name="Zhe W."/>
            <person name="Dan F.D."/>
            <person name="Jun W."/>
            <person name="Rui Z."/>
            <person name="Yong X.J."/>
            <person name="Ting Y."/>
            <person name="Wei X."/>
            <person name="Xu Z.G."/>
            <person name="Xin Z."/>
            <person name="Dong F.G."/>
            <person name="Ni X.M."/>
            <person name="Zheng M.G."/>
            <person name="Chun Y."/>
            <person name="Qian W.X."/>
        </authorList>
    </citation>
    <scope>NUCLEOTIDE SEQUENCE</scope>
    <source>
        <strain evidence="2">VB142</strain>
    </source>
</reference>
<dbReference type="EMBL" id="CP149783">
    <property type="protein sequence ID" value="WYF46469.1"/>
    <property type="molecule type" value="Genomic_DNA"/>
</dbReference>
<feature type="domain" description="HNH nuclease" evidence="1">
    <location>
        <begin position="17"/>
        <end position="60"/>
    </location>
</feature>
<dbReference type="InterPro" id="IPR044925">
    <property type="entry name" value="His-Me_finger_sf"/>
</dbReference>
<dbReference type="InterPro" id="IPR003615">
    <property type="entry name" value="HNH_nuc"/>
</dbReference>
<keyword evidence="2" id="KW-0378">Hydrolase</keyword>
<keyword evidence="2" id="KW-0255">Endonuclease</keyword>
<dbReference type="AlphaFoldDB" id="A0AAU6Q7I7"/>
<accession>A0AAU6Q7I7</accession>
<proteinExistence type="predicted"/>
<sequence>MKLYAYMRDPHTGKRVPVHRWLVEQALGRPLLPGEVVHHKDGDSLNNDLGNLIVLPSQRVHAHAEFHARRAQTGMPSLFPHLFQTIPEESLGGLFDHVLLWQGQEPPLKPRKKQEAVTPLEMPELLPCSDIGPQDQSQRQEQEGVFVLCLPVEERTTPAKALTLGELLGLFQVCVPTEEGREVVTLTRRRA</sequence>
<dbReference type="Gene3D" id="3.90.75.20">
    <property type="match status" value="1"/>
</dbReference>